<dbReference type="AlphaFoldDB" id="A0A7H0SL02"/>
<gene>
    <name evidence="7" type="ORF">GP475_00225</name>
</gene>
<proteinExistence type="predicted"/>
<feature type="domain" description="ABC-2 type transporter transmembrane" evidence="6">
    <location>
        <begin position="22"/>
        <end position="161"/>
    </location>
</feature>
<dbReference type="RefSeq" id="WP_187974682.1">
    <property type="nucleotide sequence ID" value="NZ_CP046884.1"/>
</dbReference>
<accession>A0A7H0SL02</accession>
<dbReference type="PANTHER" id="PTHR43077:SF10">
    <property type="entry name" value="TRANSPORT PERMEASE PROTEIN"/>
    <property type="match status" value="1"/>
</dbReference>
<keyword evidence="8" id="KW-1185">Reference proteome</keyword>
<dbReference type="GO" id="GO:0140359">
    <property type="term" value="F:ABC-type transporter activity"/>
    <property type="evidence" value="ECO:0007669"/>
    <property type="project" value="InterPro"/>
</dbReference>
<protein>
    <recommendedName>
        <fullName evidence="6">ABC-2 type transporter transmembrane domain-containing protein</fullName>
    </recommendedName>
</protein>
<dbReference type="KEGG" id="cpoy:GP475_00225"/>
<reference evidence="7 8" key="1">
    <citation type="submission" date="2019-12" db="EMBL/GenBank/DDBJ databases">
        <title>Corynebacterium sp. nov., isolated from feces of the Anser Albifrons in China.</title>
        <authorList>
            <person name="Liu Q."/>
        </authorList>
    </citation>
    <scope>NUCLEOTIDE SEQUENCE [LARGE SCALE GENOMIC DNA]</scope>
    <source>
        <strain evidence="7 8">4H37-19</strain>
    </source>
</reference>
<keyword evidence="3 5" id="KW-1133">Transmembrane helix</keyword>
<dbReference type="InterPro" id="IPR023908">
    <property type="entry name" value="xxxLxxG_rpt"/>
</dbReference>
<organism evidence="7 8">
    <name type="scientific">Corynebacterium poyangense</name>
    <dbReference type="NCBI Taxonomy" id="2684405"/>
    <lineage>
        <taxon>Bacteria</taxon>
        <taxon>Bacillati</taxon>
        <taxon>Actinomycetota</taxon>
        <taxon>Actinomycetes</taxon>
        <taxon>Mycobacteriales</taxon>
        <taxon>Corynebacteriaceae</taxon>
        <taxon>Corynebacterium</taxon>
    </lineage>
</organism>
<dbReference type="Proteomes" id="UP000516320">
    <property type="component" value="Chromosome"/>
</dbReference>
<dbReference type="Pfam" id="PF12698">
    <property type="entry name" value="ABC2_membrane_3"/>
    <property type="match status" value="1"/>
</dbReference>
<evidence type="ECO:0000256" key="2">
    <source>
        <dbReference type="ARBA" id="ARBA00022692"/>
    </source>
</evidence>
<keyword evidence="4 5" id="KW-0472">Membrane</keyword>
<keyword evidence="2 5" id="KW-0812">Transmembrane</keyword>
<feature type="transmembrane region" description="Helical" evidence="5">
    <location>
        <begin position="474"/>
        <end position="495"/>
    </location>
</feature>
<dbReference type="Gene3D" id="3.40.1710.10">
    <property type="entry name" value="abc type-2 transporter like domain"/>
    <property type="match status" value="1"/>
</dbReference>
<feature type="transmembrane region" description="Helical" evidence="5">
    <location>
        <begin position="507"/>
        <end position="527"/>
    </location>
</feature>
<name>A0A7H0SL02_9CORY</name>
<comment type="subcellular location">
    <subcellularLocation>
        <location evidence="1">Membrane</location>
        <topology evidence="1">Multi-pass membrane protein</topology>
    </subcellularLocation>
</comment>
<dbReference type="NCBIfam" id="TIGR03061">
    <property type="entry name" value="pip_yhgE_Nterm"/>
    <property type="match status" value="1"/>
</dbReference>
<feature type="transmembrane region" description="Helical" evidence="5">
    <location>
        <begin position="592"/>
        <end position="613"/>
    </location>
</feature>
<dbReference type="GO" id="GO:0016020">
    <property type="term" value="C:membrane"/>
    <property type="evidence" value="ECO:0007669"/>
    <property type="project" value="UniProtKB-SubCell"/>
</dbReference>
<evidence type="ECO:0000259" key="6">
    <source>
        <dbReference type="Pfam" id="PF12698"/>
    </source>
</evidence>
<evidence type="ECO:0000256" key="4">
    <source>
        <dbReference type="ARBA" id="ARBA00023136"/>
    </source>
</evidence>
<sequence>MSNLSDLHSTKRTIQRRRLWIRSSIIIVLVAPLLVAAAWMWSMWDPSHYLSEVKLAVVNEDLGTQQDGKQVSYGADVVKGLLETDYLNFTVENSSNADKGLRTGEYMAVLSIPKNFSSDIATVVNSHPKQPEVIISYNDHYGTNTPLLTSGLIPGIQQGIQMGISQGYGAQILDGLNKLGSGLNAASEGAKQLDDGMGQLKDGTAQGVDGTRQLKDGTEQLLNGAVQLDDGMSQLLDGTGKLGTGASQIDEGVGQLTGTLIPLLRQVGSVVSGITPVINQLENLGLHSQAQELRNSISALDNSSPDALSNQLQKLKSGTAEMSYNLNDPRAPYLSGVLQLKNGTSQLKDGANQLDDGMSQMKDGSFLLDDGARQLKEGTNQLRKGLSEGAQQAPKIEDIESSSHQIAVPVGYVQDYRHPVQTLQDLNNPTSKVLSEGVTMILILVFGFLAMALSSMLTPHLLGSRKHRGFIRPVLAGFGLLAAVNLAILTLLTWAGSAASFSIDSPLGFGVAIILIASNGTACFQMLRIVFGQLVGASLALGYFAYGVFCFGGVWPTQLTPAPLKALHYLHPMSYARDIYVRSVDSNFDGTFYRAVLVLIISTLCFLGVSICARMVKTMRNNKWESENHVDHIIQERYNYV</sequence>
<feature type="transmembrane region" description="Helical" evidence="5">
    <location>
        <begin position="534"/>
        <end position="555"/>
    </location>
</feature>
<dbReference type="InterPro" id="IPR017500">
    <property type="entry name" value="Phage_infect_YhgE_N"/>
</dbReference>
<dbReference type="PANTHER" id="PTHR43077">
    <property type="entry name" value="TRANSPORT PERMEASE YVFS-RELATED"/>
    <property type="match status" value="1"/>
</dbReference>
<dbReference type="EMBL" id="CP046884">
    <property type="protein sequence ID" value="QNQ89227.1"/>
    <property type="molecule type" value="Genomic_DNA"/>
</dbReference>
<dbReference type="NCBIfam" id="TIGR03057">
    <property type="entry name" value="xxxLxxG_by_4"/>
    <property type="match status" value="2"/>
</dbReference>
<feature type="transmembrane region" description="Helical" evidence="5">
    <location>
        <begin position="438"/>
        <end position="462"/>
    </location>
</feature>
<evidence type="ECO:0000256" key="1">
    <source>
        <dbReference type="ARBA" id="ARBA00004141"/>
    </source>
</evidence>
<evidence type="ECO:0000256" key="5">
    <source>
        <dbReference type="SAM" id="Phobius"/>
    </source>
</evidence>
<evidence type="ECO:0000313" key="8">
    <source>
        <dbReference type="Proteomes" id="UP000516320"/>
    </source>
</evidence>
<dbReference type="InterPro" id="IPR051328">
    <property type="entry name" value="T7SS_ABC-Transporter"/>
</dbReference>
<evidence type="ECO:0000313" key="7">
    <source>
        <dbReference type="EMBL" id="QNQ89227.1"/>
    </source>
</evidence>
<feature type="transmembrane region" description="Helical" evidence="5">
    <location>
        <begin position="20"/>
        <end position="44"/>
    </location>
</feature>
<evidence type="ECO:0000256" key="3">
    <source>
        <dbReference type="ARBA" id="ARBA00022989"/>
    </source>
</evidence>
<dbReference type="InterPro" id="IPR013525">
    <property type="entry name" value="ABC2_TM"/>
</dbReference>